<dbReference type="GO" id="GO:0043130">
    <property type="term" value="F:ubiquitin binding"/>
    <property type="evidence" value="ECO:0007669"/>
    <property type="project" value="InterPro"/>
</dbReference>
<accession>A0A4R7RYC4</accession>
<dbReference type="RefSeq" id="WP_133795068.1">
    <property type="nucleotide sequence ID" value="NZ_SOCA01000003.1"/>
</dbReference>
<dbReference type="Pfam" id="PF03983">
    <property type="entry name" value="SHD1"/>
    <property type="match status" value="1"/>
</dbReference>
<dbReference type="Proteomes" id="UP000295662">
    <property type="component" value="Unassembled WGS sequence"/>
</dbReference>
<dbReference type="OrthoDB" id="182331at2"/>
<feature type="compositionally biased region" description="Basic and acidic residues" evidence="1">
    <location>
        <begin position="137"/>
        <end position="149"/>
    </location>
</feature>
<evidence type="ECO:0000313" key="3">
    <source>
        <dbReference type="EMBL" id="TDU70862.1"/>
    </source>
</evidence>
<sequence length="216" mass="24031">MMVIWASVTAQGADTRVYTDKSGRSITAELIAVNGGMVTLKRVDGQSFTVSRDTFSEKDLQFFKAFEEAAREAEKNRKGPAEAPPNSVVIEALVDGPSELRVKKDGIYWINGGNAKPGHHFGQEEPTYVDGKSWRPNWKEPRKDRGVDRTATKSVDGLDPLKTEFKLLNVTLHQGGHGIEKRDAIRVSQIDEELSILIPDSQGGSCWYRFALIKKK</sequence>
<dbReference type="AlphaFoldDB" id="A0A4R7RYC4"/>
<proteinExistence type="predicted"/>
<dbReference type="GO" id="GO:0008092">
    <property type="term" value="F:cytoskeletal protein binding"/>
    <property type="evidence" value="ECO:0007669"/>
    <property type="project" value="InterPro"/>
</dbReference>
<dbReference type="GO" id="GO:0030674">
    <property type="term" value="F:protein-macromolecule adaptor activity"/>
    <property type="evidence" value="ECO:0007669"/>
    <property type="project" value="InterPro"/>
</dbReference>
<organism evidence="3 4">
    <name type="scientific">Prosthecobacter fusiformis</name>
    <dbReference type="NCBI Taxonomy" id="48464"/>
    <lineage>
        <taxon>Bacteria</taxon>
        <taxon>Pseudomonadati</taxon>
        <taxon>Verrucomicrobiota</taxon>
        <taxon>Verrucomicrobiia</taxon>
        <taxon>Verrucomicrobiales</taxon>
        <taxon>Verrucomicrobiaceae</taxon>
        <taxon>Prosthecobacter</taxon>
    </lineage>
</organism>
<keyword evidence="4" id="KW-1185">Reference proteome</keyword>
<evidence type="ECO:0000259" key="2">
    <source>
        <dbReference type="Pfam" id="PF03983"/>
    </source>
</evidence>
<dbReference type="GO" id="GO:0042802">
    <property type="term" value="F:identical protein binding"/>
    <property type="evidence" value="ECO:0007669"/>
    <property type="project" value="InterPro"/>
</dbReference>
<dbReference type="InterPro" id="IPR007131">
    <property type="entry name" value="SHD1"/>
</dbReference>
<reference evidence="3 4" key="1">
    <citation type="submission" date="2019-03" db="EMBL/GenBank/DDBJ databases">
        <title>Genomic Encyclopedia of Archaeal and Bacterial Type Strains, Phase II (KMG-II): from individual species to whole genera.</title>
        <authorList>
            <person name="Goeker M."/>
        </authorList>
    </citation>
    <scope>NUCLEOTIDE SEQUENCE [LARGE SCALE GENOMIC DNA]</scope>
    <source>
        <strain evidence="3 4">ATCC 25309</strain>
    </source>
</reference>
<gene>
    <name evidence="3" type="ORF">EI77_01980</name>
</gene>
<feature type="region of interest" description="Disordered" evidence="1">
    <location>
        <begin position="120"/>
        <end position="149"/>
    </location>
</feature>
<dbReference type="EMBL" id="SOCA01000003">
    <property type="protein sequence ID" value="TDU70862.1"/>
    <property type="molecule type" value="Genomic_DNA"/>
</dbReference>
<protein>
    <submittedName>
        <fullName evidence="3">SLA1 Homology Domain 1 (SHD1) protein</fullName>
    </submittedName>
</protein>
<feature type="domain" description="SLA1 homology" evidence="2">
    <location>
        <begin position="12"/>
        <end position="66"/>
    </location>
</feature>
<dbReference type="Gene3D" id="2.30.30.700">
    <property type="entry name" value="SLA1 homology domain 1"/>
    <property type="match status" value="1"/>
</dbReference>
<evidence type="ECO:0000313" key="4">
    <source>
        <dbReference type="Proteomes" id="UP000295662"/>
    </source>
</evidence>
<name>A0A4R7RYC4_9BACT</name>
<comment type="caution">
    <text evidence="3">The sequence shown here is derived from an EMBL/GenBank/DDBJ whole genome shotgun (WGS) entry which is preliminary data.</text>
</comment>
<evidence type="ECO:0000256" key="1">
    <source>
        <dbReference type="SAM" id="MobiDB-lite"/>
    </source>
</evidence>